<dbReference type="SUPFAM" id="SSF53098">
    <property type="entry name" value="Ribonuclease H-like"/>
    <property type="match status" value="1"/>
</dbReference>
<evidence type="ECO:0000313" key="5">
    <source>
        <dbReference type="Proteomes" id="UP000607653"/>
    </source>
</evidence>
<dbReference type="GO" id="GO:0003676">
    <property type="term" value="F:nucleic acid binding"/>
    <property type="evidence" value="ECO:0007669"/>
    <property type="project" value="InterPro"/>
</dbReference>
<evidence type="ECO:0000313" key="4">
    <source>
        <dbReference type="EMBL" id="DAD21797.1"/>
    </source>
</evidence>
<dbReference type="PANTHER" id="PTHR47074:SF11">
    <property type="entry name" value="REVERSE TRANSCRIPTASE-LIKE PROTEIN"/>
    <property type="match status" value="1"/>
</dbReference>
<name>A0A822XNF6_NELNU</name>
<organism evidence="4 5">
    <name type="scientific">Nelumbo nucifera</name>
    <name type="common">Sacred lotus</name>
    <dbReference type="NCBI Taxonomy" id="4432"/>
    <lineage>
        <taxon>Eukaryota</taxon>
        <taxon>Viridiplantae</taxon>
        <taxon>Streptophyta</taxon>
        <taxon>Embryophyta</taxon>
        <taxon>Tracheophyta</taxon>
        <taxon>Spermatophyta</taxon>
        <taxon>Magnoliopsida</taxon>
        <taxon>Proteales</taxon>
        <taxon>Nelumbonaceae</taxon>
        <taxon>Nelumbo</taxon>
    </lineage>
</organism>
<feature type="compositionally biased region" description="Basic and acidic residues" evidence="1">
    <location>
        <begin position="160"/>
        <end position="173"/>
    </location>
</feature>
<dbReference type="GO" id="GO:0004523">
    <property type="term" value="F:RNA-DNA hybrid ribonuclease activity"/>
    <property type="evidence" value="ECO:0007669"/>
    <property type="project" value="InterPro"/>
</dbReference>
<gene>
    <name evidence="4" type="ORF">HUJ06_023260</name>
</gene>
<feature type="region of interest" description="Disordered" evidence="1">
    <location>
        <begin position="126"/>
        <end position="208"/>
    </location>
</feature>
<keyword evidence="2" id="KW-0732">Signal</keyword>
<feature type="chain" id="PRO_5032572447" description="RNase H type-1 domain-containing protein" evidence="2">
    <location>
        <begin position="24"/>
        <end position="228"/>
    </location>
</feature>
<dbReference type="EMBL" id="DUZY01000001">
    <property type="protein sequence ID" value="DAD21797.1"/>
    <property type="molecule type" value="Genomic_DNA"/>
</dbReference>
<protein>
    <recommendedName>
        <fullName evidence="3">RNase H type-1 domain-containing protein</fullName>
    </recommendedName>
</protein>
<proteinExistence type="predicted"/>
<feature type="compositionally biased region" description="Basic and acidic residues" evidence="1">
    <location>
        <begin position="194"/>
        <end position="208"/>
    </location>
</feature>
<feature type="domain" description="RNase H type-1" evidence="3">
    <location>
        <begin position="21"/>
        <end position="103"/>
    </location>
</feature>
<dbReference type="InterPro" id="IPR052929">
    <property type="entry name" value="RNase_H-like_EbsB-rel"/>
</dbReference>
<feature type="compositionally biased region" description="Basic and acidic residues" evidence="1">
    <location>
        <begin position="128"/>
        <end position="143"/>
    </location>
</feature>
<feature type="signal peptide" evidence="2">
    <location>
        <begin position="1"/>
        <end position="23"/>
    </location>
</feature>
<evidence type="ECO:0000259" key="3">
    <source>
        <dbReference type="Pfam" id="PF13456"/>
    </source>
</evidence>
<comment type="caution">
    <text evidence="4">The sequence shown here is derived from an EMBL/GenBank/DDBJ whole genome shotgun (WGS) entry which is preliminary data.</text>
</comment>
<accession>A0A822XNF6</accession>
<sequence length="228" mass="26137">MQISFKGGFSFLFFFFFWKRGSMEVELRAILKAVGFGKEMKWYRVQVEADSQVVIKAVEKENDLVLWECTSILVKSRISVNMNRVCFVYVSRRENRMAHKVAQYKKTSRSNERQFLTEWSSAAAATVSDKERDKEKEKEDSEHAASNGEMCDKNVSAKSSDIKKNIQAKKDFPGSDADSNTEALEPMSISVPDPDFHDFDKDRSERSFGETRSGMHTMMMMGCLVIMP</sequence>
<keyword evidence="5" id="KW-1185">Reference proteome</keyword>
<dbReference type="InterPro" id="IPR012337">
    <property type="entry name" value="RNaseH-like_sf"/>
</dbReference>
<dbReference type="Gene3D" id="3.30.420.10">
    <property type="entry name" value="Ribonuclease H-like superfamily/Ribonuclease H"/>
    <property type="match status" value="1"/>
</dbReference>
<reference evidence="4 5" key="1">
    <citation type="journal article" date="2020" name="Mol. Biol. Evol.">
        <title>Distinct Expression and Methylation Patterns for Genes with Different Fates following a Single Whole-Genome Duplication in Flowering Plants.</title>
        <authorList>
            <person name="Shi T."/>
            <person name="Rahmani R.S."/>
            <person name="Gugger P.F."/>
            <person name="Wang M."/>
            <person name="Li H."/>
            <person name="Zhang Y."/>
            <person name="Li Z."/>
            <person name="Wang Q."/>
            <person name="Van de Peer Y."/>
            <person name="Marchal K."/>
            <person name="Chen J."/>
        </authorList>
    </citation>
    <scope>NUCLEOTIDE SEQUENCE [LARGE SCALE GENOMIC DNA]</scope>
    <source>
        <tissue evidence="4">Leaf</tissue>
    </source>
</reference>
<dbReference type="Pfam" id="PF13456">
    <property type="entry name" value="RVT_3"/>
    <property type="match status" value="1"/>
</dbReference>
<evidence type="ECO:0000256" key="1">
    <source>
        <dbReference type="SAM" id="MobiDB-lite"/>
    </source>
</evidence>
<dbReference type="Proteomes" id="UP000607653">
    <property type="component" value="Unassembled WGS sequence"/>
</dbReference>
<dbReference type="AlphaFoldDB" id="A0A822XNF6"/>
<evidence type="ECO:0000256" key="2">
    <source>
        <dbReference type="SAM" id="SignalP"/>
    </source>
</evidence>
<dbReference type="InterPro" id="IPR036397">
    <property type="entry name" value="RNaseH_sf"/>
</dbReference>
<dbReference type="InterPro" id="IPR002156">
    <property type="entry name" value="RNaseH_domain"/>
</dbReference>
<dbReference type="PANTHER" id="PTHR47074">
    <property type="entry name" value="BNAC02G40300D PROTEIN"/>
    <property type="match status" value="1"/>
</dbReference>